<organism evidence="1 2">
    <name type="scientific">Rhizophagus irregularis</name>
    <dbReference type="NCBI Taxonomy" id="588596"/>
    <lineage>
        <taxon>Eukaryota</taxon>
        <taxon>Fungi</taxon>
        <taxon>Fungi incertae sedis</taxon>
        <taxon>Mucoromycota</taxon>
        <taxon>Glomeromycotina</taxon>
        <taxon>Glomeromycetes</taxon>
        <taxon>Glomerales</taxon>
        <taxon>Glomeraceae</taxon>
        <taxon>Rhizophagus</taxon>
    </lineage>
</organism>
<dbReference type="Proteomes" id="UP000684084">
    <property type="component" value="Unassembled WGS sequence"/>
</dbReference>
<dbReference type="EMBL" id="CAGKOT010000048">
    <property type="protein sequence ID" value="CAB5383404.1"/>
    <property type="molecule type" value="Genomic_DNA"/>
</dbReference>
<dbReference type="OrthoDB" id="10283423at2759"/>
<proteinExistence type="predicted"/>
<accession>A0A915ZN47</accession>
<protein>
    <submittedName>
        <fullName evidence="1">Uncharacterized protein</fullName>
    </submittedName>
</protein>
<evidence type="ECO:0000313" key="2">
    <source>
        <dbReference type="Proteomes" id="UP000684084"/>
    </source>
</evidence>
<gene>
    <name evidence="1" type="ORF">CHRIB12_LOCUS18404</name>
</gene>
<dbReference type="AlphaFoldDB" id="A0A915ZN47"/>
<reference evidence="1" key="1">
    <citation type="submission" date="2020-05" db="EMBL/GenBank/DDBJ databases">
        <authorList>
            <person name="Rincon C."/>
            <person name="Sanders R I."/>
            <person name="Robbins C."/>
            <person name="Chaturvedi A."/>
        </authorList>
    </citation>
    <scope>NUCLEOTIDE SEQUENCE</scope>
    <source>
        <strain evidence="1">CHB12</strain>
    </source>
</reference>
<evidence type="ECO:0000313" key="1">
    <source>
        <dbReference type="EMBL" id="CAB5383404.1"/>
    </source>
</evidence>
<name>A0A915ZN47_9GLOM</name>
<sequence length="113" mass="12614">MACELYADSELCPAKGSCRSTSGLRPVPLKPPKGCAFNRGVLRSTFQVGTYVPGLRVSYDLKGAGVFRLFMFETVFTQYKLTLGKDCTHKRKLLVVNNNQLYCTLSIRSVVER</sequence>
<comment type="caution">
    <text evidence="1">The sequence shown here is derived from an EMBL/GenBank/DDBJ whole genome shotgun (WGS) entry which is preliminary data.</text>
</comment>